<protein>
    <submittedName>
        <fullName evidence="1">Uncharacterized protein</fullName>
    </submittedName>
</protein>
<proteinExistence type="predicted"/>
<keyword evidence="2" id="KW-1185">Reference proteome</keyword>
<evidence type="ECO:0000313" key="2">
    <source>
        <dbReference type="Proteomes" id="UP001157006"/>
    </source>
</evidence>
<name>A0AAV1AH92_VICFA</name>
<dbReference type="EMBL" id="OX451739">
    <property type="protein sequence ID" value="CAI8609809.1"/>
    <property type="molecule type" value="Genomic_DNA"/>
</dbReference>
<dbReference type="AlphaFoldDB" id="A0AAV1AH92"/>
<gene>
    <name evidence="1" type="ORF">VFH_IV151520</name>
</gene>
<dbReference type="Proteomes" id="UP001157006">
    <property type="component" value="Chromosome 4"/>
</dbReference>
<evidence type="ECO:0000313" key="1">
    <source>
        <dbReference type="EMBL" id="CAI8609809.1"/>
    </source>
</evidence>
<organism evidence="1 2">
    <name type="scientific">Vicia faba</name>
    <name type="common">Broad bean</name>
    <name type="synonym">Faba vulgaris</name>
    <dbReference type="NCBI Taxonomy" id="3906"/>
    <lineage>
        <taxon>Eukaryota</taxon>
        <taxon>Viridiplantae</taxon>
        <taxon>Streptophyta</taxon>
        <taxon>Embryophyta</taxon>
        <taxon>Tracheophyta</taxon>
        <taxon>Spermatophyta</taxon>
        <taxon>Magnoliopsida</taxon>
        <taxon>eudicotyledons</taxon>
        <taxon>Gunneridae</taxon>
        <taxon>Pentapetalae</taxon>
        <taxon>rosids</taxon>
        <taxon>fabids</taxon>
        <taxon>Fabales</taxon>
        <taxon>Fabaceae</taxon>
        <taxon>Papilionoideae</taxon>
        <taxon>50 kb inversion clade</taxon>
        <taxon>NPAAA clade</taxon>
        <taxon>Hologalegina</taxon>
        <taxon>IRL clade</taxon>
        <taxon>Fabeae</taxon>
        <taxon>Vicia</taxon>
    </lineage>
</organism>
<reference evidence="1 2" key="1">
    <citation type="submission" date="2023-01" db="EMBL/GenBank/DDBJ databases">
        <authorList>
            <person name="Kreplak J."/>
        </authorList>
    </citation>
    <scope>NUCLEOTIDE SEQUENCE [LARGE SCALE GENOMIC DNA]</scope>
</reference>
<accession>A0AAV1AH92</accession>
<sequence length="97" mass="11001">MTLRLGLCIPFRKLLLFRIKFIRLFLHPPTTSINPPFSQPFNNFQQPQSSSPFPIFTPNDFRTTPSIQLPQFPATPPSVHETAATASSMFSTFSVLF</sequence>